<organism evidence="1 2">
    <name type="scientific">Dentiscutata erythropus</name>
    <dbReference type="NCBI Taxonomy" id="1348616"/>
    <lineage>
        <taxon>Eukaryota</taxon>
        <taxon>Fungi</taxon>
        <taxon>Fungi incertae sedis</taxon>
        <taxon>Mucoromycota</taxon>
        <taxon>Glomeromycotina</taxon>
        <taxon>Glomeromycetes</taxon>
        <taxon>Diversisporales</taxon>
        <taxon>Gigasporaceae</taxon>
        <taxon>Dentiscutata</taxon>
    </lineage>
</organism>
<reference evidence="1" key="1">
    <citation type="submission" date="2021-06" db="EMBL/GenBank/DDBJ databases">
        <authorList>
            <person name="Kallberg Y."/>
            <person name="Tangrot J."/>
            <person name="Rosling A."/>
        </authorList>
    </citation>
    <scope>NUCLEOTIDE SEQUENCE</scope>
    <source>
        <strain evidence="1">MA453B</strain>
    </source>
</reference>
<dbReference type="Proteomes" id="UP000789405">
    <property type="component" value="Unassembled WGS sequence"/>
</dbReference>
<comment type="caution">
    <text evidence="1">The sequence shown here is derived from an EMBL/GenBank/DDBJ whole genome shotgun (WGS) entry which is preliminary data.</text>
</comment>
<name>A0A9N9DWQ4_9GLOM</name>
<evidence type="ECO:0000313" key="2">
    <source>
        <dbReference type="Proteomes" id="UP000789405"/>
    </source>
</evidence>
<protein>
    <submittedName>
        <fullName evidence="1">3423_t:CDS:1</fullName>
    </submittedName>
</protein>
<dbReference type="EMBL" id="CAJVPY010006067">
    <property type="protein sequence ID" value="CAG8655646.1"/>
    <property type="molecule type" value="Genomic_DNA"/>
</dbReference>
<dbReference type="AlphaFoldDB" id="A0A9N9DWQ4"/>
<dbReference type="OrthoDB" id="2438141at2759"/>
<keyword evidence="2" id="KW-1185">Reference proteome</keyword>
<proteinExistence type="predicted"/>
<sequence length="136" mass="16459">MIKFPTKSELKKLDKNEHRQISRLQARYQEYLEQNLSKNKAKKFLQHNRHKIEYDISVNDSKLSGQFYEVIYLIIFEYQYLQIKDNLLTKYTKFKDEIFNSSNPNEYVINLLLKYSKFEFKPPLFINKPSLLILIA</sequence>
<evidence type="ECO:0000313" key="1">
    <source>
        <dbReference type="EMBL" id="CAG8655646.1"/>
    </source>
</evidence>
<gene>
    <name evidence="1" type="ORF">DERYTH_LOCUS10424</name>
</gene>
<accession>A0A9N9DWQ4</accession>